<proteinExistence type="predicted"/>
<dbReference type="InterPro" id="IPR036397">
    <property type="entry name" value="RNaseH_sf"/>
</dbReference>
<protein>
    <recommendedName>
        <fullName evidence="3">Tf2-1-like SH3-like domain-containing protein</fullName>
    </recommendedName>
</protein>
<dbReference type="Gene3D" id="3.30.420.10">
    <property type="entry name" value="Ribonuclease H-like superfamily/Ribonuclease H"/>
    <property type="match status" value="1"/>
</dbReference>
<feature type="compositionally biased region" description="Basic and acidic residues" evidence="1">
    <location>
        <begin position="20"/>
        <end position="44"/>
    </location>
</feature>
<feature type="domain" description="Tf2-1-like SH3-like" evidence="3">
    <location>
        <begin position="372"/>
        <end position="432"/>
    </location>
</feature>
<dbReference type="GO" id="GO:0003676">
    <property type="term" value="F:nucleic acid binding"/>
    <property type="evidence" value="ECO:0007669"/>
    <property type="project" value="InterPro"/>
</dbReference>
<dbReference type="SUPFAM" id="SSF53098">
    <property type="entry name" value="Ribonuclease H-like"/>
    <property type="match status" value="1"/>
</dbReference>
<organism evidence="4 5">
    <name type="scientific">Mucuna pruriens</name>
    <name type="common">Velvet bean</name>
    <name type="synonym">Dolichos pruriens</name>
    <dbReference type="NCBI Taxonomy" id="157652"/>
    <lineage>
        <taxon>Eukaryota</taxon>
        <taxon>Viridiplantae</taxon>
        <taxon>Streptophyta</taxon>
        <taxon>Embryophyta</taxon>
        <taxon>Tracheophyta</taxon>
        <taxon>Spermatophyta</taxon>
        <taxon>Magnoliopsida</taxon>
        <taxon>eudicotyledons</taxon>
        <taxon>Gunneridae</taxon>
        <taxon>Pentapetalae</taxon>
        <taxon>rosids</taxon>
        <taxon>fabids</taxon>
        <taxon>Fabales</taxon>
        <taxon>Fabaceae</taxon>
        <taxon>Papilionoideae</taxon>
        <taxon>50 kb inversion clade</taxon>
        <taxon>NPAAA clade</taxon>
        <taxon>indigoferoid/millettioid clade</taxon>
        <taxon>Phaseoleae</taxon>
        <taxon>Mucuna</taxon>
    </lineage>
</organism>
<name>A0A371HSG9_MUCPR</name>
<reference evidence="4" key="1">
    <citation type="submission" date="2018-05" db="EMBL/GenBank/DDBJ databases">
        <title>Draft genome of Mucuna pruriens seed.</title>
        <authorList>
            <person name="Nnadi N.E."/>
            <person name="Vos R."/>
            <person name="Hasami M.H."/>
            <person name="Devisetty U.K."/>
            <person name="Aguiy J.C."/>
        </authorList>
    </citation>
    <scope>NUCLEOTIDE SEQUENCE [LARGE SCALE GENOMIC DNA]</scope>
    <source>
        <strain evidence="4">JCA_2017</strain>
    </source>
</reference>
<feature type="non-terminal residue" evidence="4">
    <location>
        <position position="1"/>
    </location>
</feature>
<keyword evidence="5" id="KW-1185">Reference proteome</keyword>
<accession>A0A371HSG9</accession>
<evidence type="ECO:0000256" key="1">
    <source>
        <dbReference type="SAM" id="MobiDB-lite"/>
    </source>
</evidence>
<feature type="transmembrane region" description="Helical" evidence="2">
    <location>
        <begin position="325"/>
        <end position="341"/>
    </location>
</feature>
<sequence>MQLKRKSSFRRSIASFSRWRGRDKEKVRSDRSPKKGNDPSQVHKEMFVTLPRTSGIKCFKCLGKGHITSRSPNKRAMILRENGEIESDSSRGDTSTSTIIHSRPYRLEWLRKYEDKVLYDVVPMEATDLLLGRLWQYDRKVIRDGVTKRFTFVHMGQKIVLKPLPSKATQEDKKIERKEKKREKYEASYKEAWKWNSWRTRFGFPCSVMSLEDTIALMPRDPLPCANGSLPKKTIGGSFIHIFNSKGTRIIVSDRDSKFLDHFWISLWSRLGTKLLCSTTCHPQMDGQTKHVCLMLNLLIIELSIAQLIVHLLRLTYCFNPNPRSPFVYLLYLIVLMMKAYPKLNLFKIFMIKPYARSANRGRKEVLFKERDLVWVHWRKDRFPHPRKYKLLPRGDVPFKILWKINDNVYQMDMPLEFKGSTTFNVIDLTPYDIGVKKSNLRTNSFQGEEDNAYTKREDLTLKWLITQSRLRRIQE</sequence>
<dbReference type="EMBL" id="QJKJ01001820">
    <property type="protein sequence ID" value="RDY05736.1"/>
    <property type="molecule type" value="Genomic_DNA"/>
</dbReference>
<gene>
    <name evidence="4" type="ORF">CR513_10373</name>
</gene>
<dbReference type="OrthoDB" id="1935586at2759"/>
<dbReference type="InterPro" id="IPR056924">
    <property type="entry name" value="SH3_Tf2-1"/>
</dbReference>
<comment type="caution">
    <text evidence="4">The sequence shown here is derived from an EMBL/GenBank/DDBJ whole genome shotgun (WGS) entry which is preliminary data.</text>
</comment>
<dbReference type="InterPro" id="IPR012337">
    <property type="entry name" value="RNaseH-like_sf"/>
</dbReference>
<keyword evidence="2" id="KW-0812">Transmembrane</keyword>
<feature type="region of interest" description="Disordered" evidence="1">
    <location>
        <begin position="1"/>
        <end position="44"/>
    </location>
</feature>
<dbReference type="AlphaFoldDB" id="A0A371HSG9"/>
<dbReference type="Pfam" id="PF24626">
    <property type="entry name" value="SH3_Tf2-1"/>
    <property type="match status" value="1"/>
</dbReference>
<evidence type="ECO:0000256" key="2">
    <source>
        <dbReference type="SAM" id="Phobius"/>
    </source>
</evidence>
<feature type="transmembrane region" description="Helical" evidence="2">
    <location>
        <begin position="292"/>
        <end position="313"/>
    </location>
</feature>
<keyword evidence="2" id="KW-1133">Transmembrane helix</keyword>
<dbReference type="PANTHER" id="PTHR35046:SF9">
    <property type="entry name" value="RNA-DIRECTED DNA POLYMERASE"/>
    <property type="match status" value="1"/>
</dbReference>
<keyword evidence="2" id="KW-0472">Membrane</keyword>
<evidence type="ECO:0000313" key="5">
    <source>
        <dbReference type="Proteomes" id="UP000257109"/>
    </source>
</evidence>
<evidence type="ECO:0000313" key="4">
    <source>
        <dbReference type="EMBL" id="RDY05736.1"/>
    </source>
</evidence>
<dbReference type="Proteomes" id="UP000257109">
    <property type="component" value="Unassembled WGS sequence"/>
</dbReference>
<dbReference type="PANTHER" id="PTHR35046">
    <property type="entry name" value="ZINC KNUCKLE (CCHC-TYPE) FAMILY PROTEIN"/>
    <property type="match status" value="1"/>
</dbReference>
<evidence type="ECO:0000259" key="3">
    <source>
        <dbReference type="Pfam" id="PF24626"/>
    </source>
</evidence>